<evidence type="ECO:0000256" key="9">
    <source>
        <dbReference type="ARBA" id="ARBA00023251"/>
    </source>
</evidence>
<feature type="transmembrane region" description="Helical" evidence="10">
    <location>
        <begin position="254"/>
        <end position="276"/>
    </location>
</feature>
<feature type="transmembrane region" description="Helical" evidence="10">
    <location>
        <begin position="210"/>
        <end position="233"/>
    </location>
</feature>
<feature type="transmembrane region" description="Helical" evidence="10">
    <location>
        <begin position="288"/>
        <end position="310"/>
    </location>
</feature>
<reference evidence="11" key="1">
    <citation type="submission" date="2012-11" db="EMBL/GenBank/DDBJ databases">
        <title>Dependencies among metagenomic species, viruses, plasmids and units of genetic variation.</title>
        <authorList>
            <person name="Nielsen H.B."/>
            <person name="Almeida M."/>
            <person name="Juncker A.S."/>
            <person name="Rasmussen S."/>
            <person name="Li J."/>
            <person name="Sunagawa S."/>
            <person name="Plichta D."/>
            <person name="Gautier L."/>
            <person name="Le Chatelier E."/>
            <person name="Peletier E."/>
            <person name="Bonde I."/>
            <person name="Nielsen T."/>
            <person name="Manichanh C."/>
            <person name="Arumugam M."/>
            <person name="Batto J."/>
            <person name="Santos M.B.Q.D."/>
            <person name="Blom N."/>
            <person name="Borruel N."/>
            <person name="Burgdorf K.S."/>
            <person name="Boumezbeur F."/>
            <person name="Casellas F."/>
            <person name="Dore J."/>
            <person name="Guarner F."/>
            <person name="Hansen T."/>
            <person name="Hildebrand F."/>
            <person name="Kaas R.S."/>
            <person name="Kennedy S."/>
            <person name="Kristiansen K."/>
            <person name="Kultima J.R."/>
            <person name="Leonard P."/>
            <person name="Levenez F."/>
            <person name="Lund O."/>
            <person name="Moumen B."/>
            <person name="Le Paslier D."/>
            <person name="Pons N."/>
            <person name="Pedersen O."/>
            <person name="Prifti E."/>
            <person name="Qin J."/>
            <person name="Raes J."/>
            <person name="Tap J."/>
            <person name="Tims S."/>
            <person name="Ussery D.W."/>
            <person name="Yamada T."/>
            <person name="MetaHit consortium"/>
            <person name="Renault P."/>
            <person name="Sicheritz-Ponten T."/>
            <person name="Bork P."/>
            <person name="Wang J."/>
            <person name="Brunak S."/>
            <person name="Ehrlich S.D."/>
        </authorList>
    </citation>
    <scope>NUCLEOTIDE SEQUENCE [LARGE SCALE GENOMIC DNA]</scope>
</reference>
<evidence type="ECO:0000256" key="10">
    <source>
        <dbReference type="SAM" id="Phobius"/>
    </source>
</evidence>
<comment type="caution">
    <text evidence="11">The sequence shown here is derived from an EMBL/GenBank/DDBJ whole genome shotgun (WGS) entry which is preliminary data.</text>
</comment>
<evidence type="ECO:0000256" key="3">
    <source>
        <dbReference type="ARBA" id="ARBA00022106"/>
    </source>
</evidence>
<accession>R6NCA0</accession>
<dbReference type="GO" id="GO:0042910">
    <property type="term" value="F:xenobiotic transmembrane transporter activity"/>
    <property type="evidence" value="ECO:0007669"/>
    <property type="project" value="InterPro"/>
</dbReference>
<dbReference type="CDD" id="cd13143">
    <property type="entry name" value="MATE_MepA_like"/>
    <property type="match status" value="1"/>
</dbReference>
<dbReference type="GO" id="GO:0015297">
    <property type="term" value="F:antiporter activity"/>
    <property type="evidence" value="ECO:0007669"/>
    <property type="project" value="InterPro"/>
</dbReference>
<keyword evidence="7 10" id="KW-1133">Transmembrane helix</keyword>
<comment type="subcellular location">
    <subcellularLocation>
        <location evidence="1">Cell membrane</location>
        <topology evidence="1">Multi-pass membrane protein</topology>
    </subcellularLocation>
</comment>
<feature type="transmembrane region" description="Helical" evidence="10">
    <location>
        <begin position="435"/>
        <end position="457"/>
    </location>
</feature>
<dbReference type="GO" id="GO:0046677">
    <property type="term" value="P:response to antibiotic"/>
    <property type="evidence" value="ECO:0007669"/>
    <property type="project" value="UniProtKB-KW"/>
</dbReference>
<feature type="transmembrane region" description="Helical" evidence="10">
    <location>
        <begin position="66"/>
        <end position="90"/>
    </location>
</feature>
<protein>
    <recommendedName>
        <fullName evidence="3">Multidrug export protein MepA</fullName>
    </recommendedName>
</protein>
<feature type="transmembrane region" description="Helical" evidence="10">
    <location>
        <begin position="111"/>
        <end position="133"/>
    </location>
</feature>
<evidence type="ECO:0000256" key="6">
    <source>
        <dbReference type="ARBA" id="ARBA00022692"/>
    </source>
</evidence>
<name>R6NCA0_9FIRM</name>
<evidence type="ECO:0000256" key="5">
    <source>
        <dbReference type="ARBA" id="ARBA00022475"/>
    </source>
</evidence>
<dbReference type="InterPro" id="IPR048279">
    <property type="entry name" value="MdtK-like"/>
</dbReference>
<dbReference type="PANTHER" id="PTHR43823:SF3">
    <property type="entry name" value="MULTIDRUG EXPORT PROTEIN MEPA"/>
    <property type="match status" value="1"/>
</dbReference>
<feature type="transmembrane region" description="Helical" evidence="10">
    <location>
        <begin position="153"/>
        <end position="174"/>
    </location>
</feature>
<dbReference type="EMBL" id="CBEP010000022">
    <property type="protein sequence ID" value="CDC03841.1"/>
    <property type="molecule type" value="Genomic_DNA"/>
</dbReference>
<evidence type="ECO:0000256" key="8">
    <source>
        <dbReference type="ARBA" id="ARBA00023136"/>
    </source>
</evidence>
<keyword evidence="9" id="KW-0046">Antibiotic resistance</keyword>
<keyword evidence="8 10" id="KW-0472">Membrane</keyword>
<sequence length="466" mass="49436">MPAGPAAARRIYGRFIMGKETPRVNKEGTIFSQFARYVSLNVLSMAGLSCYILADTYFISAGVGSNGIAALNLALPAYSLLNGIGLMVGMGGATRYSILRGEGREDEANQVFTHAAGMAALLGILFTAAGLLFSWEIAGALGASGQVQELASIYLRTLLTFSLLFLFNNLLVCFIRNDGQPNLSMAAMLVGCLSNVVLDYVFIFPLGMGMFGAALATCVAPCIGILISSTHFIRRKNSFRPVRCAFSGKQTRGILSLGVSSLITEVSSGIVMLLFNQILLSLSGNVGVAAYGIIANLALIVVSIFTGVAQGIQPIVSRSFGSGQMRHVKQIFHYGVITAVAFGLLFLGIGWFFSQPIVGIFNQENNLEMERLASQGLPLYFLAFPMMGVNILASSYLASLSKGGPAFVLSVLRGAAAVIPAVLLLSRLFGITGVWLAVPCAEALTFLVFLAMLPFCFRHPKKGAGA</sequence>
<dbReference type="InterPro" id="IPR045070">
    <property type="entry name" value="MATE_MepA-like"/>
</dbReference>
<feature type="transmembrane region" description="Helical" evidence="10">
    <location>
        <begin position="34"/>
        <end position="54"/>
    </location>
</feature>
<proteinExistence type="inferred from homology"/>
<evidence type="ECO:0000256" key="2">
    <source>
        <dbReference type="ARBA" id="ARBA00008417"/>
    </source>
</evidence>
<dbReference type="Proteomes" id="UP000018168">
    <property type="component" value="Unassembled WGS sequence"/>
</dbReference>
<keyword evidence="6 10" id="KW-0812">Transmembrane</keyword>
<evidence type="ECO:0000256" key="1">
    <source>
        <dbReference type="ARBA" id="ARBA00004651"/>
    </source>
</evidence>
<evidence type="ECO:0000256" key="7">
    <source>
        <dbReference type="ARBA" id="ARBA00022989"/>
    </source>
</evidence>
<evidence type="ECO:0000256" key="4">
    <source>
        <dbReference type="ARBA" id="ARBA00022448"/>
    </source>
</evidence>
<dbReference type="PIRSF" id="PIRSF006603">
    <property type="entry name" value="DinF"/>
    <property type="match status" value="1"/>
</dbReference>
<dbReference type="Pfam" id="PF01554">
    <property type="entry name" value="MatE"/>
    <property type="match status" value="2"/>
</dbReference>
<feature type="transmembrane region" description="Helical" evidence="10">
    <location>
        <begin position="379"/>
        <end position="399"/>
    </location>
</feature>
<dbReference type="GO" id="GO:0005886">
    <property type="term" value="C:plasma membrane"/>
    <property type="evidence" value="ECO:0007669"/>
    <property type="project" value="UniProtKB-SubCell"/>
</dbReference>
<keyword evidence="5" id="KW-1003">Cell membrane</keyword>
<keyword evidence="4" id="KW-0813">Transport</keyword>
<dbReference type="InterPro" id="IPR002528">
    <property type="entry name" value="MATE_fam"/>
</dbReference>
<dbReference type="PANTHER" id="PTHR43823">
    <property type="entry name" value="SPORULATION PROTEIN YKVU"/>
    <property type="match status" value="1"/>
</dbReference>
<feature type="transmembrane region" description="Helical" evidence="10">
    <location>
        <begin position="186"/>
        <end position="204"/>
    </location>
</feature>
<comment type="similarity">
    <text evidence="2">Belongs to the multi antimicrobial extrusion (MATE) (TC 2.A.66.1) family. MepA subfamily.</text>
</comment>
<evidence type="ECO:0000313" key="12">
    <source>
        <dbReference type="Proteomes" id="UP000018168"/>
    </source>
</evidence>
<organism evidence="11 12">
    <name type="scientific">[Clostridium] leptum CAG:27</name>
    <dbReference type="NCBI Taxonomy" id="1263068"/>
    <lineage>
        <taxon>Bacteria</taxon>
        <taxon>Bacillati</taxon>
        <taxon>Bacillota</taxon>
        <taxon>Clostridia</taxon>
        <taxon>Eubacteriales</taxon>
        <taxon>Oscillospiraceae</taxon>
        <taxon>Oscillospiraceae incertae sedis</taxon>
    </lineage>
</organism>
<feature type="transmembrane region" description="Helical" evidence="10">
    <location>
        <begin position="331"/>
        <end position="353"/>
    </location>
</feature>
<dbReference type="InterPro" id="IPR051327">
    <property type="entry name" value="MATE_MepA_subfamily"/>
</dbReference>
<evidence type="ECO:0000313" key="11">
    <source>
        <dbReference type="EMBL" id="CDC03841.1"/>
    </source>
</evidence>
<dbReference type="AlphaFoldDB" id="R6NCA0"/>
<gene>
    <name evidence="11" type="ORF">BN578_01842</name>
</gene>
<feature type="transmembrane region" description="Helical" evidence="10">
    <location>
        <begin position="406"/>
        <end position="429"/>
    </location>
</feature>